<feature type="transmembrane region" description="Helical" evidence="1">
    <location>
        <begin position="142"/>
        <end position="158"/>
    </location>
</feature>
<sequence>MSIVCQALSKVRGYIYAFQSHPFVKFYASGCVYLEPVTLLFSSFVIVDFFYRVAKGYRYYHKSAQQKVNTFNLLLTFAPIIISAMFIFTEEGISSCLFGFTFVSDALSILYPIVVQRKGHIIGSFFQVTLLFGSLYHYKFQYIYYFLLAIPFAFIVFKNETTQIDRFRRFVIAPYLVCSFLGIIFSYDDKSTVSSAIGIFGGAFIAMIFSD</sequence>
<evidence type="ECO:0000313" key="3">
    <source>
        <dbReference type="Proteomes" id="UP000179807"/>
    </source>
</evidence>
<comment type="caution">
    <text evidence="2">The sequence shown here is derived from an EMBL/GenBank/DDBJ whole genome shotgun (WGS) entry which is preliminary data.</text>
</comment>
<keyword evidence="1" id="KW-0812">Transmembrane</keyword>
<dbReference type="VEuPathDB" id="TrichDB:TRFO_09760"/>
<feature type="transmembrane region" description="Helical" evidence="1">
    <location>
        <begin position="170"/>
        <end position="187"/>
    </location>
</feature>
<dbReference type="RefSeq" id="XP_068349994.1">
    <property type="nucleotide sequence ID" value="XM_068495046.1"/>
</dbReference>
<keyword evidence="1" id="KW-0472">Membrane</keyword>
<name>A0A1J4JDX6_9EUKA</name>
<feature type="transmembrane region" description="Helical" evidence="1">
    <location>
        <begin position="26"/>
        <end position="51"/>
    </location>
</feature>
<feature type="transmembrane region" description="Helical" evidence="1">
    <location>
        <begin position="71"/>
        <end position="89"/>
    </location>
</feature>
<keyword evidence="1" id="KW-1133">Transmembrane helix</keyword>
<dbReference type="EMBL" id="MLAK01001149">
    <property type="protein sequence ID" value="OHS96857.1"/>
    <property type="molecule type" value="Genomic_DNA"/>
</dbReference>
<dbReference type="GeneID" id="94829750"/>
<organism evidence="2 3">
    <name type="scientific">Tritrichomonas foetus</name>
    <dbReference type="NCBI Taxonomy" id="1144522"/>
    <lineage>
        <taxon>Eukaryota</taxon>
        <taxon>Metamonada</taxon>
        <taxon>Parabasalia</taxon>
        <taxon>Tritrichomonadida</taxon>
        <taxon>Tritrichomonadidae</taxon>
        <taxon>Tritrichomonas</taxon>
    </lineage>
</organism>
<proteinExistence type="predicted"/>
<feature type="transmembrane region" description="Helical" evidence="1">
    <location>
        <begin position="193"/>
        <end position="210"/>
    </location>
</feature>
<dbReference type="Proteomes" id="UP000179807">
    <property type="component" value="Unassembled WGS sequence"/>
</dbReference>
<gene>
    <name evidence="2" type="ORF">TRFO_09760</name>
</gene>
<evidence type="ECO:0000313" key="2">
    <source>
        <dbReference type="EMBL" id="OHS96857.1"/>
    </source>
</evidence>
<keyword evidence="3" id="KW-1185">Reference proteome</keyword>
<protein>
    <submittedName>
        <fullName evidence="2">Uncharacterized protein</fullName>
    </submittedName>
</protein>
<evidence type="ECO:0000256" key="1">
    <source>
        <dbReference type="SAM" id="Phobius"/>
    </source>
</evidence>
<accession>A0A1J4JDX6</accession>
<reference evidence="2" key="1">
    <citation type="submission" date="2016-10" db="EMBL/GenBank/DDBJ databases">
        <authorList>
            <person name="Benchimol M."/>
            <person name="Almeida L.G."/>
            <person name="Vasconcelos A.T."/>
            <person name="Perreira-Neves A."/>
            <person name="Rosa I.A."/>
            <person name="Tasca T."/>
            <person name="Bogo M.R."/>
            <person name="de Souza W."/>
        </authorList>
    </citation>
    <scope>NUCLEOTIDE SEQUENCE [LARGE SCALE GENOMIC DNA]</scope>
    <source>
        <strain evidence="2">K</strain>
    </source>
</reference>
<dbReference type="AlphaFoldDB" id="A0A1J4JDX6"/>